<proteinExistence type="predicted"/>
<accession>A0ACD3A4Y5</accession>
<keyword evidence="2" id="KW-1185">Reference proteome</keyword>
<dbReference type="EMBL" id="ML208740">
    <property type="protein sequence ID" value="TFK60714.1"/>
    <property type="molecule type" value="Genomic_DNA"/>
</dbReference>
<evidence type="ECO:0000313" key="1">
    <source>
        <dbReference type="EMBL" id="TFK60714.1"/>
    </source>
</evidence>
<protein>
    <submittedName>
        <fullName evidence="1">Uncharacterized protein</fullName>
    </submittedName>
</protein>
<name>A0ACD3A4Y5_9AGAR</name>
<reference evidence="1 2" key="1">
    <citation type="journal article" date="2019" name="Nat. Ecol. Evol.">
        <title>Megaphylogeny resolves global patterns of mushroom evolution.</title>
        <authorList>
            <person name="Varga T."/>
            <person name="Krizsan K."/>
            <person name="Foldi C."/>
            <person name="Dima B."/>
            <person name="Sanchez-Garcia M."/>
            <person name="Sanchez-Ramirez S."/>
            <person name="Szollosi G.J."/>
            <person name="Szarkandi J.G."/>
            <person name="Papp V."/>
            <person name="Albert L."/>
            <person name="Andreopoulos W."/>
            <person name="Angelini C."/>
            <person name="Antonin V."/>
            <person name="Barry K.W."/>
            <person name="Bougher N.L."/>
            <person name="Buchanan P."/>
            <person name="Buyck B."/>
            <person name="Bense V."/>
            <person name="Catcheside P."/>
            <person name="Chovatia M."/>
            <person name="Cooper J."/>
            <person name="Damon W."/>
            <person name="Desjardin D."/>
            <person name="Finy P."/>
            <person name="Geml J."/>
            <person name="Haridas S."/>
            <person name="Hughes K."/>
            <person name="Justo A."/>
            <person name="Karasinski D."/>
            <person name="Kautmanova I."/>
            <person name="Kiss B."/>
            <person name="Kocsube S."/>
            <person name="Kotiranta H."/>
            <person name="LaButti K.M."/>
            <person name="Lechner B.E."/>
            <person name="Liimatainen K."/>
            <person name="Lipzen A."/>
            <person name="Lukacs Z."/>
            <person name="Mihaltcheva S."/>
            <person name="Morgado L.N."/>
            <person name="Niskanen T."/>
            <person name="Noordeloos M.E."/>
            <person name="Ohm R.A."/>
            <person name="Ortiz-Santana B."/>
            <person name="Ovrebo C."/>
            <person name="Racz N."/>
            <person name="Riley R."/>
            <person name="Savchenko A."/>
            <person name="Shiryaev A."/>
            <person name="Soop K."/>
            <person name="Spirin V."/>
            <person name="Szebenyi C."/>
            <person name="Tomsovsky M."/>
            <person name="Tulloss R.E."/>
            <person name="Uehling J."/>
            <person name="Grigoriev I.V."/>
            <person name="Vagvolgyi C."/>
            <person name="Papp T."/>
            <person name="Martin F.M."/>
            <person name="Miettinen O."/>
            <person name="Hibbett D.S."/>
            <person name="Nagy L.G."/>
        </authorList>
    </citation>
    <scope>NUCLEOTIDE SEQUENCE [LARGE SCALE GENOMIC DNA]</scope>
    <source>
        <strain evidence="1 2">NL-1719</strain>
    </source>
</reference>
<feature type="non-terminal residue" evidence="1">
    <location>
        <position position="197"/>
    </location>
</feature>
<organism evidence="1 2">
    <name type="scientific">Pluteus cervinus</name>
    <dbReference type="NCBI Taxonomy" id="181527"/>
    <lineage>
        <taxon>Eukaryota</taxon>
        <taxon>Fungi</taxon>
        <taxon>Dikarya</taxon>
        <taxon>Basidiomycota</taxon>
        <taxon>Agaricomycotina</taxon>
        <taxon>Agaricomycetes</taxon>
        <taxon>Agaricomycetidae</taxon>
        <taxon>Agaricales</taxon>
        <taxon>Pluteineae</taxon>
        <taxon>Pluteaceae</taxon>
        <taxon>Pluteus</taxon>
    </lineage>
</organism>
<sequence length="197" mass="22425">MSENLNATHARWRDGVTSHQIIDVRHVPGKINVVADGLSRAMEGAAKEEGDGSEWTVSEDWETAHGLVHDLFTISPYSKTLTPEEEALRNRFESEPVFSEVLDAIWELDHGVSPKKQARARHRATEYLVDEGKLWKLRGGSSMRARSRVECITKEEARKAAKNEHENEGHWGRDAIKKRLMDRVWCPKLDDAILYAI</sequence>
<dbReference type="Proteomes" id="UP000308600">
    <property type="component" value="Unassembled WGS sequence"/>
</dbReference>
<evidence type="ECO:0000313" key="2">
    <source>
        <dbReference type="Proteomes" id="UP000308600"/>
    </source>
</evidence>
<gene>
    <name evidence="1" type="ORF">BDN72DRAFT_828711</name>
</gene>